<dbReference type="HOGENOM" id="CLU_021377_7_1_10"/>
<evidence type="ECO:0000256" key="5">
    <source>
        <dbReference type="ARBA" id="ARBA00022946"/>
    </source>
</evidence>
<comment type="similarity">
    <text evidence="1">Belongs to the NADH dehydrogenase family.</text>
</comment>
<name>F3ZP10_9BACE</name>
<dbReference type="Pfam" id="PF07992">
    <property type="entry name" value="Pyr_redox_2"/>
    <property type="match status" value="1"/>
</dbReference>
<dbReference type="InterPro" id="IPR045024">
    <property type="entry name" value="NDH-2"/>
</dbReference>
<comment type="catalytic activity">
    <reaction evidence="8">
        <text>a quinone + NADH + H(+) = a quinol + NAD(+)</text>
        <dbReference type="Rhea" id="RHEA:46160"/>
        <dbReference type="ChEBI" id="CHEBI:15378"/>
        <dbReference type="ChEBI" id="CHEBI:24646"/>
        <dbReference type="ChEBI" id="CHEBI:57540"/>
        <dbReference type="ChEBI" id="CHEBI:57945"/>
        <dbReference type="ChEBI" id="CHEBI:132124"/>
        <dbReference type="EC" id="1.6.5.9"/>
    </reaction>
</comment>
<keyword evidence="12" id="KW-1185">Reference proteome</keyword>
<evidence type="ECO:0000256" key="7">
    <source>
        <dbReference type="ARBA" id="ARBA00023027"/>
    </source>
</evidence>
<reference evidence="11 12" key="1">
    <citation type="journal article" date="2011" name="Stand. Genomic Sci.">
        <title>Non-contiguous finished genome sequence of Bacteroides coprosuis type strain (PC139).</title>
        <authorList>
            <person name="Land M."/>
            <person name="Held B."/>
            <person name="Gronow S."/>
            <person name="Abt B."/>
            <person name="Lucas S."/>
            <person name="Del Rio T.G."/>
            <person name="Nolan M."/>
            <person name="Tice H."/>
            <person name="Cheng J.F."/>
            <person name="Pitluck S."/>
            <person name="Liolios K."/>
            <person name="Pagani I."/>
            <person name="Ivanova N."/>
            <person name="Mavromatis K."/>
            <person name="Mikhailova N."/>
            <person name="Pati A."/>
            <person name="Tapia R."/>
            <person name="Han C."/>
            <person name="Goodwin L."/>
            <person name="Chen A."/>
            <person name="Palaniappan K."/>
            <person name="Hauser L."/>
            <person name="Brambilla E.M."/>
            <person name="Rohde M."/>
            <person name="Goker M."/>
            <person name="Detter J.C."/>
            <person name="Woyke T."/>
            <person name="Bristow J."/>
            <person name="Eisen J.A."/>
            <person name="Markowitz V."/>
            <person name="Hugenholtz P."/>
            <person name="Kyrpides N.C."/>
            <person name="Klenk H.P."/>
            <person name="Lapidus A."/>
        </authorList>
    </citation>
    <scope>NUCLEOTIDE SEQUENCE</scope>
    <source>
        <strain evidence="11 12">DSM 18011</strain>
    </source>
</reference>
<dbReference type="eggNOG" id="COG1252">
    <property type="taxonomic scope" value="Bacteria"/>
</dbReference>
<evidence type="ECO:0000256" key="6">
    <source>
        <dbReference type="ARBA" id="ARBA00023002"/>
    </source>
</evidence>
<keyword evidence="5" id="KW-0809">Transit peptide</keyword>
<keyword evidence="4" id="KW-0274">FAD</keyword>
<dbReference type="EMBL" id="CM001167">
    <property type="protein sequence ID" value="EGJ72583.1"/>
    <property type="molecule type" value="Genomic_DNA"/>
</dbReference>
<feature type="domain" description="FAD/NAD(P)-binding" evidence="9">
    <location>
        <begin position="12"/>
        <end position="331"/>
    </location>
</feature>
<dbReference type="InterPro" id="IPR023753">
    <property type="entry name" value="FAD/NAD-binding_dom"/>
</dbReference>
<dbReference type="STRING" id="679937.Bcop_2431"/>
<evidence type="ECO:0000256" key="3">
    <source>
        <dbReference type="ARBA" id="ARBA00022630"/>
    </source>
</evidence>
<dbReference type="Gene3D" id="3.50.50.100">
    <property type="match status" value="1"/>
</dbReference>
<accession>F3ZP10</accession>
<dbReference type="AlphaFoldDB" id="F3ZP10"/>
<dbReference type="Pfam" id="PF22366">
    <property type="entry name" value="NDH2_C"/>
    <property type="match status" value="1"/>
</dbReference>
<dbReference type="PANTHER" id="PTHR43706">
    <property type="entry name" value="NADH DEHYDROGENASE"/>
    <property type="match status" value="1"/>
</dbReference>
<evidence type="ECO:0000313" key="11">
    <source>
        <dbReference type="EMBL" id="EGJ72583.1"/>
    </source>
</evidence>
<evidence type="ECO:0000313" key="12">
    <source>
        <dbReference type="Proteomes" id="UP000018439"/>
    </source>
</evidence>
<evidence type="ECO:0000259" key="9">
    <source>
        <dbReference type="Pfam" id="PF07992"/>
    </source>
</evidence>
<protein>
    <recommendedName>
        <fullName evidence="2">NADH:ubiquinone reductase (non-electrogenic)</fullName>
        <ecNumber evidence="2">1.6.5.9</ecNumber>
    </recommendedName>
</protein>
<sequence length="455" mass="50998">MSVNIPRSLKKRVVVVGGGFAGLELVNRFKKSDFQVVLIDQNNFHQFLPLIYQVASAGLEPSSISFPFRKLFHNRKDFYFRMAEVRGVNAERKILQTSIGKLHYDYLILAAGSVSNFFGNKSIEEKAIPMKTMQEALGLRSTLLSNFERALTCATQEERDELLNIVIVGGGATGVEIAGALSEMKRFVFPKDYPDMSPDLLNIHLVEASSRLLGGMSEKSSANAAKYLQKMGVHIMLNTRLEEYENNTAKLSDGSSISTRSLIWVSGVSASPIKYIDGDHLGRGKRIIVNEYNAVKGLQDVFCIGDQCIQMTDSKYPNGHPQLAQVAIQQARNLAENIKHKESNKGLTPFKYKDYGSMATVGRKKAVADLGKCNVGGWTAWAMWLVVHLKSILGVRNKIIVLLNWMWNYITYDKSLRFIFYAKKTHAIKEREQADATTHLGENLFDPNLDESKFQ</sequence>
<dbReference type="EC" id="1.6.5.9" evidence="2"/>
<dbReference type="InterPro" id="IPR054585">
    <property type="entry name" value="NDH2-like_C"/>
</dbReference>
<dbReference type="PANTHER" id="PTHR43706:SF47">
    <property type="entry name" value="EXTERNAL NADH-UBIQUINONE OXIDOREDUCTASE 1, MITOCHONDRIAL-RELATED"/>
    <property type="match status" value="1"/>
</dbReference>
<dbReference type="OrthoDB" id="9781621at2"/>
<evidence type="ECO:0000259" key="10">
    <source>
        <dbReference type="Pfam" id="PF22366"/>
    </source>
</evidence>
<dbReference type="PRINTS" id="PR00411">
    <property type="entry name" value="PNDRDTASEI"/>
</dbReference>
<feature type="domain" description="External alternative NADH-ubiquinone oxidoreductase-like C-terminal" evidence="10">
    <location>
        <begin position="356"/>
        <end position="409"/>
    </location>
</feature>
<dbReference type="GO" id="GO:0050136">
    <property type="term" value="F:NADH dehydrogenase (quinone) (non-electrogenic) activity"/>
    <property type="evidence" value="ECO:0007669"/>
    <property type="project" value="UniProtKB-EC"/>
</dbReference>
<keyword evidence="7" id="KW-0520">NAD</keyword>
<proteinExistence type="inferred from homology"/>
<gene>
    <name evidence="11" type="ORF">Bcop_2431</name>
</gene>
<keyword evidence="3" id="KW-0285">Flavoprotein</keyword>
<evidence type="ECO:0000256" key="4">
    <source>
        <dbReference type="ARBA" id="ARBA00022827"/>
    </source>
</evidence>
<evidence type="ECO:0000256" key="1">
    <source>
        <dbReference type="ARBA" id="ARBA00005272"/>
    </source>
</evidence>
<evidence type="ECO:0000256" key="8">
    <source>
        <dbReference type="ARBA" id="ARBA00047599"/>
    </source>
</evidence>
<evidence type="ECO:0000256" key="2">
    <source>
        <dbReference type="ARBA" id="ARBA00012637"/>
    </source>
</evidence>
<organism evidence="11 12">
    <name type="scientific">Bacteroides coprosuis DSM 18011</name>
    <dbReference type="NCBI Taxonomy" id="679937"/>
    <lineage>
        <taxon>Bacteria</taxon>
        <taxon>Pseudomonadati</taxon>
        <taxon>Bacteroidota</taxon>
        <taxon>Bacteroidia</taxon>
        <taxon>Bacteroidales</taxon>
        <taxon>Bacteroidaceae</taxon>
        <taxon>Bacteroides</taxon>
    </lineage>
</organism>
<keyword evidence="11" id="KW-0830">Ubiquinone</keyword>
<dbReference type="InterPro" id="IPR036188">
    <property type="entry name" value="FAD/NAD-bd_sf"/>
</dbReference>
<keyword evidence="6 11" id="KW-0560">Oxidoreductase</keyword>
<dbReference type="SUPFAM" id="SSF51905">
    <property type="entry name" value="FAD/NAD(P)-binding domain"/>
    <property type="match status" value="2"/>
</dbReference>
<dbReference type="PRINTS" id="PR00368">
    <property type="entry name" value="FADPNR"/>
</dbReference>
<dbReference type="Proteomes" id="UP000018439">
    <property type="component" value="Chromosome"/>
</dbReference>